<evidence type="ECO:0000259" key="2">
    <source>
        <dbReference type="Pfam" id="PF11738"/>
    </source>
</evidence>
<dbReference type="Gene3D" id="3.90.640.20">
    <property type="entry name" value="Heat-shock cognate protein, ATPase"/>
    <property type="match status" value="1"/>
</dbReference>
<dbReference type="Pfam" id="PF11738">
    <property type="entry name" value="DUF3298"/>
    <property type="match status" value="1"/>
</dbReference>
<dbReference type="EMBL" id="JACSPT010000001">
    <property type="protein sequence ID" value="MBD8007927.1"/>
    <property type="molecule type" value="Genomic_DNA"/>
</dbReference>
<dbReference type="Gene3D" id="3.30.565.40">
    <property type="entry name" value="Fervidobacterium nodosum Rt17-B1 like"/>
    <property type="match status" value="1"/>
</dbReference>
<dbReference type="Proteomes" id="UP000621930">
    <property type="component" value="Unassembled WGS sequence"/>
</dbReference>
<dbReference type="InterPro" id="IPR021729">
    <property type="entry name" value="DUF3298"/>
</dbReference>
<proteinExistence type="predicted"/>
<name>A0ABR8VT77_9GAMM</name>
<comment type="caution">
    <text evidence="3">The sequence shown here is derived from an EMBL/GenBank/DDBJ whole genome shotgun (WGS) entry which is preliminary data.</text>
</comment>
<reference evidence="3 4" key="1">
    <citation type="submission" date="2020-08" db="EMBL/GenBank/DDBJ databases">
        <title>A Genomic Blueprint of the Chicken Gut Microbiome.</title>
        <authorList>
            <person name="Gilroy R."/>
            <person name="Ravi A."/>
            <person name="Getino M."/>
            <person name="Pursley I."/>
            <person name="Horton D.L."/>
            <person name="Alikhan N.-F."/>
            <person name="Baker D."/>
            <person name="Gharbi K."/>
            <person name="Hall N."/>
            <person name="Watson M."/>
            <person name="Adriaenssens E.M."/>
            <person name="Foster-Nyarko E."/>
            <person name="Jarju S."/>
            <person name="Secka A."/>
            <person name="Antonio M."/>
            <person name="Oren A."/>
            <person name="Chaudhuri R."/>
            <person name="La Ragione R.M."/>
            <person name="Hildebrand F."/>
            <person name="Pallen M.J."/>
        </authorList>
    </citation>
    <scope>NUCLEOTIDE SEQUENCE [LARGE SCALE GENOMIC DNA]</scope>
    <source>
        <strain evidence="3 4">Sa1BUA6</strain>
    </source>
</reference>
<evidence type="ECO:0000256" key="1">
    <source>
        <dbReference type="SAM" id="SignalP"/>
    </source>
</evidence>
<protein>
    <submittedName>
        <fullName evidence="3">DUF3298 domain-containing protein</fullName>
    </submittedName>
</protein>
<sequence>MPRYKNIFCLSILASAVLLSACQPKGDAPKESTAPEVVEAEPEVIKLTGETEKLKLTIPECEDKSCPEISIERLNSNQSFINEWIDQQILQQLKSILSVDAIEPAKVTAASEAETAASKPKAALTTVATPKQQLEQQIQPYIQTFLNLDKELKALSASHSISLMIKPKILNSGYPLATVVLNSSYYLGGAHGASAQTYYNFDLEQQKLVKLDDIIATKQKAKLETRAYEAFKDWVVDSKLAKDVAEYEQAWKFKLSDNFYLAQQGLVLQYAEYEIGPYVAGLPRLMIPYEQLQGVLKPEYLPHTENAASEIKPAPAAKAK</sequence>
<dbReference type="InterPro" id="IPR037126">
    <property type="entry name" value="PdaC/RsiV-like_sf"/>
</dbReference>
<feature type="domain" description="DUF3298" evidence="2">
    <location>
        <begin position="213"/>
        <end position="290"/>
    </location>
</feature>
<feature type="chain" id="PRO_5045169458" evidence="1">
    <location>
        <begin position="21"/>
        <end position="320"/>
    </location>
</feature>
<gene>
    <name evidence="3" type="ORF">H9629_00960</name>
</gene>
<organism evidence="3 4">
    <name type="scientific">Acinetobacter pecorum</name>
    <dbReference type="NCBI Taxonomy" id="2762215"/>
    <lineage>
        <taxon>Bacteria</taxon>
        <taxon>Pseudomonadati</taxon>
        <taxon>Pseudomonadota</taxon>
        <taxon>Gammaproteobacteria</taxon>
        <taxon>Moraxellales</taxon>
        <taxon>Moraxellaceae</taxon>
        <taxon>Acinetobacter</taxon>
    </lineage>
</organism>
<feature type="signal peptide" evidence="1">
    <location>
        <begin position="1"/>
        <end position="20"/>
    </location>
</feature>
<evidence type="ECO:0000313" key="4">
    <source>
        <dbReference type="Proteomes" id="UP000621930"/>
    </source>
</evidence>
<evidence type="ECO:0000313" key="3">
    <source>
        <dbReference type="EMBL" id="MBD8007927.1"/>
    </source>
</evidence>
<accession>A0ABR8VT77</accession>
<dbReference type="RefSeq" id="WP_191730381.1">
    <property type="nucleotide sequence ID" value="NZ_JACSPT010000001.1"/>
</dbReference>
<keyword evidence="1" id="KW-0732">Signal</keyword>
<keyword evidence="4" id="KW-1185">Reference proteome</keyword>
<dbReference type="PROSITE" id="PS51257">
    <property type="entry name" value="PROKAR_LIPOPROTEIN"/>
    <property type="match status" value="1"/>
</dbReference>